<dbReference type="PANTHER" id="PTHR37953">
    <property type="entry name" value="UPF0127 PROTEIN MJ1496"/>
    <property type="match status" value="1"/>
</dbReference>
<dbReference type="InterPro" id="IPR003795">
    <property type="entry name" value="DUF192"/>
</dbReference>
<gene>
    <name evidence="1" type="ORF">A3C04_01600</name>
</gene>
<evidence type="ECO:0000313" key="2">
    <source>
        <dbReference type="Proteomes" id="UP000178092"/>
    </source>
</evidence>
<dbReference type="PANTHER" id="PTHR37953:SF1">
    <property type="entry name" value="UPF0127 PROTEIN MJ1496"/>
    <property type="match status" value="1"/>
</dbReference>
<dbReference type="AlphaFoldDB" id="A0A1G2QYH3"/>
<evidence type="ECO:0000313" key="1">
    <source>
        <dbReference type="EMBL" id="OHA65646.1"/>
    </source>
</evidence>
<proteinExistence type="predicted"/>
<evidence type="ECO:0008006" key="3">
    <source>
        <dbReference type="Google" id="ProtNLM"/>
    </source>
</evidence>
<dbReference type="InterPro" id="IPR038695">
    <property type="entry name" value="Saro_0823-like_sf"/>
</dbReference>
<reference evidence="1 2" key="1">
    <citation type="journal article" date="2016" name="Nat. Commun.">
        <title>Thousands of microbial genomes shed light on interconnected biogeochemical processes in an aquifer system.</title>
        <authorList>
            <person name="Anantharaman K."/>
            <person name="Brown C.T."/>
            <person name="Hug L.A."/>
            <person name="Sharon I."/>
            <person name="Castelle C.J."/>
            <person name="Probst A.J."/>
            <person name="Thomas B.C."/>
            <person name="Singh A."/>
            <person name="Wilkins M.J."/>
            <person name="Karaoz U."/>
            <person name="Brodie E.L."/>
            <person name="Williams K.H."/>
            <person name="Hubbard S.S."/>
            <person name="Banfield J.F."/>
        </authorList>
    </citation>
    <scope>NUCLEOTIDE SEQUENCE [LARGE SCALE GENOMIC DNA]</scope>
</reference>
<accession>A0A1G2QYH3</accession>
<comment type="caution">
    <text evidence="1">The sequence shown here is derived from an EMBL/GenBank/DDBJ whole genome shotgun (WGS) entry which is preliminary data.</text>
</comment>
<sequence length="168" mass="18747">MRIHIALAVALFVVFGIGVFDSGGFMKSFRKVSVRESVSSVPSSTPSRGEQAKVVLTIGSETLYGELADTVAKRTQGLSGKENLPENEGMLFIFDAPNFVSFWMKDMNFPIDIVWINEEKQIIGWEENVDPNTYPATFSPKEEIVYVLEVNAGWIQRHDIQIGQAIAF</sequence>
<name>A0A1G2QYH3_9BACT</name>
<organism evidence="1 2">
    <name type="scientific">Candidatus Wildermuthbacteria bacterium RIFCSPHIGHO2_02_FULL_45_25</name>
    <dbReference type="NCBI Taxonomy" id="1802450"/>
    <lineage>
        <taxon>Bacteria</taxon>
        <taxon>Candidatus Wildermuthiibacteriota</taxon>
    </lineage>
</organism>
<protein>
    <recommendedName>
        <fullName evidence="3">DUF192 domain-containing protein</fullName>
    </recommendedName>
</protein>
<dbReference type="EMBL" id="MHTV01000043">
    <property type="protein sequence ID" value="OHA65646.1"/>
    <property type="molecule type" value="Genomic_DNA"/>
</dbReference>
<dbReference type="Proteomes" id="UP000178092">
    <property type="component" value="Unassembled WGS sequence"/>
</dbReference>
<dbReference type="Gene3D" id="2.60.120.1140">
    <property type="entry name" value="Protein of unknown function DUF192"/>
    <property type="match status" value="1"/>
</dbReference>
<dbReference type="Pfam" id="PF02643">
    <property type="entry name" value="DUF192"/>
    <property type="match status" value="1"/>
</dbReference>